<feature type="compositionally biased region" description="Low complexity" evidence="1">
    <location>
        <begin position="57"/>
        <end position="74"/>
    </location>
</feature>
<organism evidence="2 3">
    <name type="scientific">Cannabis sativa</name>
    <name type="common">Hemp</name>
    <name type="synonym">Marijuana</name>
    <dbReference type="NCBI Taxonomy" id="3483"/>
    <lineage>
        <taxon>Eukaryota</taxon>
        <taxon>Viridiplantae</taxon>
        <taxon>Streptophyta</taxon>
        <taxon>Embryophyta</taxon>
        <taxon>Tracheophyta</taxon>
        <taxon>Spermatophyta</taxon>
        <taxon>Magnoliopsida</taxon>
        <taxon>eudicotyledons</taxon>
        <taxon>Gunneridae</taxon>
        <taxon>Pentapetalae</taxon>
        <taxon>rosids</taxon>
        <taxon>fabids</taxon>
        <taxon>Rosales</taxon>
        <taxon>Cannabaceae</taxon>
        <taxon>Cannabis</taxon>
    </lineage>
</organism>
<feature type="region of interest" description="Disordered" evidence="1">
    <location>
        <begin position="1"/>
        <end position="32"/>
    </location>
</feature>
<keyword evidence="3" id="KW-1185">Reference proteome</keyword>
<evidence type="ECO:0000313" key="2">
    <source>
        <dbReference type="EnsemblPlants" id="cds.evm.model.04.1570"/>
    </source>
</evidence>
<evidence type="ECO:0000256" key="1">
    <source>
        <dbReference type="SAM" id="MobiDB-lite"/>
    </source>
</evidence>
<dbReference type="EMBL" id="UZAU01000393">
    <property type="status" value="NOT_ANNOTATED_CDS"/>
    <property type="molecule type" value="Genomic_DNA"/>
</dbReference>
<protein>
    <submittedName>
        <fullName evidence="2">Uncharacterized protein</fullName>
    </submittedName>
</protein>
<feature type="region of interest" description="Disordered" evidence="1">
    <location>
        <begin position="52"/>
        <end position="82"/>
    </location>
</feature>
<accession>A0A803PDN2</accession>
<evidence type="ECO:0000313" key="3">
    <source>
        <dbReference type="Proteomes" id="UP000596661"/>
    </source>
</evidence>
<dbReference type="EnsemblPlants" id="evm.model.04.1570">
    <property type="protein sequence ID" value="cds.evm.model.04.1570"/>
    <property type="gene ID" value="evm.TU.04.1570"/>
</dbReference>
<dbReference type="Proteomes" id="UP000596661">
    <property type="component" value="Chromosome 4"/>
</dbReference>
<dbReference type="Gramene" id="evm.model.04.1570">
    <property type="protein sequence ID" value="cds.evm.model.04.1570"/>
    <property type="gene ID" value="evm.TU.04.1570"/>
</dbReference>
<sequence>METTTQPDPSKSMDFVAGHDSSENTREGAAPAITPIQPSLCKACRHLLHHPPSKAHTISSTTSLQSPISSTTSSRKPHTISSTTPCTKLVDVVSSTLGTKLVDIVSSIDACDREKDIELCGCER</sequence>
<name>A0A803PDN2_CANSA</name>
<reference evidence="2" key="1">
    <citation type="submission" date="2018-11" db="EMBL/GenBank/DDBJ databases">
        <authorList>
            <person name="Grassa J C."/>
        </authorList>
    </citation>
    <scope>NUCLEOTIDE SEQUENCE [LARGE SCALE GENOMIC DNA]</scope>
</reference>
<proteinExistence type="predicted"/>
<dbReference type="AlphaFoldDB" id="A0A803PDN2"/>
<reference evidence="2" key="2">
    <citation type="submission" date="2021-03" db="UniProtKB">
        <authorList>
            <consortium name="EnsemblPlants"/>
        </authorList>
    </citation>
    <scope>IDENTIFICATION</scope>
</reference>